<dbReference type="GO" id="GO:0035091">
    <property type="term" value="F:phosphatidylinositol binding"/>
    <property type="evidence" value="ECO:0007669"/>
    <property type="project" value="InterPro"/>
</dbReference>
<protein>
    <recommendedName>
        <fullName evidence="1">PX domain-containing protein</fullName>
    </recommendedName>
</protein>
<dbReference type="Proteomes" id="UP001162031">
    <property type="component" value="Unassembled WGS sequence"/>
</dbReference>
<comment type="caution">
    <text evidence="2">The sequence shown here is derived from an EMBL/GenBank/DDBJ whole genome shotgun (WGS) entry which is preliminary data.</text>
</comment>
<dbReference type="SUPFAM" id="SSF64268">
    <property type="entry name" value="PX domain"/>
    <property type="match status" value="1"/>
</dbReference>
<reference evidence="2" key="1">
    <citation type="submission" date="2022-12" db="EMBL/GenBank/DDBJ databases">
        <authorList>
            <person name="Webb A."/>
        </authorList>
    </citation>
    <scope>NUCLEOTIDE SEQUENCE</scope>
    <source>
        <strain evidence="2">Hp1</strain>
    </source>
</reference>
<dbReference type="InterPro" id="IPR001683">
    <property type="entry name" value="PX_dom"/>
</dbReference>
<dbReference type="PROSITE" id="PS50195">
    <property type="entry name" value="PX"/>
    <property type="match status" value="1"/>
</dbReference>
<accession>A0AAV0UY03</accession>
<dbReference type="InterPro" id="IPR036871">
    <property type="entry name" value="PX_dom_sf"/>
</dbReference>
<organism evidence="2 3">
    <name type="scientific">Hyaloperonospora brassicae</name>
    <name type="common">Brassica downy mildew</name>
    <name type="synonym">Peronospora brassicae</name>
    <dbReference type="NCBI Taxonomy" id="162125"/>
    <lineage>
        <taxon>Eukaryota</taxon>
        <taxon>Sar</taxon>
        <taxon>Stramenopiles</taxon>
        <taxon>Oomycota</taxon>
        <taxon>Peronosporomycetes</taxon>
        <taxon>Peronosporales</taxon>
        <taxon>Peronosporaceae</taxon>
        <taxon>Hyaloperonospora</taxon>
    </lineage>
</organism>
<gene>
    <name evidence="2" type="ORF">HBR001_LOCUS8179</name>
</gene>
<evidence type="ECO:0000313" key="3">
    <source>
        <dbReference type="Proteomes" id="UP001162031"/>
    </source>
</evidence>
<dbReference type="EMBL" id="CANTFL010001445">
    <property type="protein sequence ID" value="CAI5740530.1"/>
    <property type="molecule type" value="Genomic_DNA"/>
</dbReference>
<dbReference type="AlphaFoldDB" id="A0AAV0UY03"/>
<proteinExistence type="predicted"/>
<evidence type="ECO:0000259" key="1">
    <source>
        <dbReference type="PROSITE" id="PS50195"/>
    </source>
</evidence>
<name>A0AAV0UY03_HYABA</name>
<dbReference type="Gene3D" id="3.30.1520.10">
    <property type="entry name" value="Phox-like domain"/>
    <property type="match status" value="1"/>
</dbReference>
<sequence length="229" mass="25530">MGTATRSKDGSTPQLADLSTLHVTVGERRLSSDGSWLYSLQVTCSRSHWRVDKRYSEIRELWRELCRALAVATGDAQRLCTEHTHFLAGLEQDAFPKKHLLLTRHKLETRAGDLNQFFRKLAMRLTLCQPRELQKCRLRGCALLELIVGFFAAAPEQTKRCGAPTGASRSFSMQCEAASHHCDRFSTHKRRGSSGGGRGAGVDLIRRLSLGVWGPRGVVAAQAQREQQT</sequence>
<feature type="domain" description="PX" evidence="1">
    <location>
        <begin position="16"/>
        <end position="158"/>
    </location>
</feature>
<keyword evidence="3" id="KW-1185">Reference proteome</keyword>
<dbReference type="CDD" id="cd06093">
    <property type="entry name" value="PX_domain"/>
    <property type="match status" value="1"/>
</dbReference>
<evidence type="ECO:0000313" key="2">
    <source>
        <dbReference type="EMBL" id="CAI5740530.1"/>
    </source>
</evidence>